<dbReference type="AlphaFoldDB" id="A0A0D8HK92"/>
<dbReference type="GO" id="GO:0005737">
    <property type="term" value="C:cytoplasm"/>
    <property type="evidence" value="ECO:0007669"/>
    <property type="project" value="TreeGrafter"/>
</dbReference>
<evidence type="ECO:0000256" key="2">
    <source>
        <dbReference type="ARBA" id="ARBA00022840"/>
    </source>
</evidence>
<keyword evidence="1" id="KW-0547">Nucleotide-binding</keyword>
<dbReference type="STRING" id="1280514.AXFE_07210"/>
<comment type="caution">
    <text evidence="3">The sequence shown here is derived from an EMBL/GenBank/DDBJ whole genome shotgun (WGS) entry which is preliminary data.</text>
</comment>
<evidence type="ECO:0000313" key="3">
    <source>
        <dbReference type="EMBL" id="KJF18333.1"/>
    </source>
</evidence>
<dbReference type="SUPFAM" id="SSF52540">
    <property type="entry name" value="P-loop containing nucleoside triphosphate hydrolases"/>
    <property type="match status" value="1"/>
</dbReference>
<organism evidence="3 4">
    <name type="scientific">Acidithrix ferrooxidans</name>
    <dbReference type="NCBI Taxonomy" id="1280514"/>
    <lineage>
        <taxon>Bacteria</taxon>
        <taxon>Bacillati</taxon>
        <taxon>Actinomycetota</taxon>
        <taxon>Acidimicrobiia</taxon>
        <taxon>Acidimicrobiales</taxon>
        <taxon>Acidimicrobiaceae</taxon>
        <taxon>Acidithrix</taxon>
    </lineage>
</organism>
<reference evidence="3 4" key="1">
    <citation type="submission" date="2015-01" db="EMBL/GenBank/DDBJ databases">
        <title>Draft genome of the acidophilic iron oxidizer Acidithrix ferrooxidans strain Py-F3.</title>
        <authorList>
            <person name="Poehlein A."/>
            <person name="Eisen S."/>
            <person name="Schloemann M."/>
            <person name="Johnson B.D."/>
            <person name="Daniel R."/>
            <person name="Muehling M."/>
        </authorList>
    </citation>
    <scope>NUCLEOTIDE SEQUENCE [LARGE SCALE GENOMIC DNA]</scope>
    <source>
        <strain evidence="3 4">Py-F3</strain>
    </source>
</reference>
<dbReference type="RefSeq" id="WP_052604490.1">
    <property type="nucleotide sequence ID" value="NZ_JXYS01000018.1"/>
</dbReference>
<dbReference type="Pfam" id="PF03969">
    <property type="entry name" value="AFG1_ATPase"/>
    <property type="match status" value="2"/>
</dbReference>
<dbReference type="NCBIfam" id="NF040713">
    <property type="entry name" value="ZapE"/>
    <property type="match status" value="1"/>
</dbReference>
<dbReference type="GO" id="GO:0005524">
    <property type="term" value="F:ATP binding"/>
    <property type="evidence" value="ECO:0007669"/>
    <property type="project" value="UniProtKB-KW"/>
</dbReference>
<dbReference type="PATRIC" id="fig|1280514.3.peg.966"/>
<keyword evidence="4" id="KW-1185">Reference proteome</keyword>
<keyword evidence="2" id="KW-0067">ATP-binding</keyword>
<name>A0A0D8HK92_9ACTN</name>
<dbReference type="OrthoDB" id="9774491at2"/>
<dbReference type="GO" id="GO:0016887">
    <property type="term" value="F:ATP hydrolysis activity"/>
    <property type="evidence" value="ECO:0007669"/>
    <property type="project" value="InterPro"/>
</dbReference>
<protein>
    <submittedName>
        <fullName evidence="3">AFG1-like ATPase</fullName>
    </submittedName>
</protein>
<proteinExistence type="predicted"/>
<gene>
    <name evidence="3" type="ORF">AXFE_07210</name>
</gene>
<sequence>MLSIAKRDVPFDVTAAFDLLIPPSRFNNTRFDNYFPNPNYESQSLAKKVTSEFILTKTKRPRRTVIGSLGLKAQPKPGKGLYLDGGFGVGKTHLLGSMWQACTVPKAFISFVDLVNVVGAFGFEASVEKLSELSFLAIDEFELDDPGDTVLISNLLNRIIRRGVDIATTSNTLPDKLGQGRFAADDFLREIQGLAAHFEVLTIDGPDYRATEFHIEDEPRSSDDLVTMAASMPNQSAVSSDSLFGLLEALTRLHPIMYSRLLEGLALVIVTEAKTIDSLAAGLRFVTFTDRAYEHGIPIMIGDTSLNGLFSASILSSGYRKKFGRALSRLSQLRDEGERVVAPI</sequence>
<evidence type="ECO:0000313" key="4">
    <source>
        <dbReference type="Proteomes" id="UP000032360"/>
    </source>
</evidence>
<dbReference type="Gene3D" id="3.40.50.300">
    <property type="entry name" value="P-loop containing nucleotide triphosphate hydrolases"/>
    <property type="match status" value="1"/>
</dbReference>
<dbReference type="Proteomes" id="UP000032360">
    <property type="component" value="Unassembled WGS sequence"/>
</dbReference>
<dbReference type="InterPro" id="IPR027417">
    <property type="entry name" value="P-loop_NTPase"/>
</dbReference>
<dbReference type="PANTHER" id="PTHR12169:SF6">
    <property type="entry name" value="AFG1-LIKE ATPASE"/>
    <property type="match status" value="1"/>
</dbReference>
<evidence type="ECO:0000256" key="1">
    <source>
        <dbReference type="ARBA" id="ARBA00022741"/>
    </source>
</evidence>
<accession>A0A0D8HK92</accession>
<dbReference type="InterPro" id="IPR005654">
    <property type="entry name" value="ATPase_AFG1-like"/>
</dbReference>
<dbReference type="EMBL" id="JXYS01000018">
    <property type="protein sequence ID" value="KJF18333.1"/>
    <property type="molecule type" value="Genomic_DNA"/>
</dbReference>
<dbReference type="PANTHER" id="PTHR12169">
    <property type="entry name" value="ATPASE N2B"/>
    <property type="match status" value="1"/>
</dbReference>